<reference evidence="3" key="1">
    <citation type="journal article" date="2019" name="Curr. Biol.">
        <title>Genome Sequence of Striga asiatica Provides Insight into the Evolution of Plant Parasitism.</title>
        <authorList>
            <person name="Yoshida S."/>
            <person name="Kim S."/>
            <person name="Wafula E.K."/>
            <person name="Tanskanen J."/>
            <person name="Kim Y.M."/>
            <person name="Honaas L."/>
            <person name="Yang Z."/>
            <person name="Spallek T."/>
            <person name="Conn C.E."/>
            <person name="Ichihashi Y."/>
            <person name="Cheong K."/>
            <person name="Cui S."/>
            <person name="Der J.P."/>
            <person name="Gundlach H."/>
            <person name="Jiao Y."/>
            <person name="Hori C."/>
            <person name="Ishida J.K."/>
            <person name="Kasahara H."/>
            <person name="Kiba T."/>
            <person name="Kim M.S."/>
            <person name="Koo N."/>
            <person name="Laohavisit A."/>
            <person name="Lee Y.H."/>
            <person name="Lumba S."/>
            <person name="McCourt P."/>
            <person name="Mortimer J.C."/>
            <person name="Mutuku J.M."/>
            <person name="Nomura T."/>
            <person name="Sasaki-Sekimoto Y."/>
            <person name="Seto Y."/>
            <person name="Wang Y."/>
            <person name="Wakatake T."/>
            <person name="Sakakibara H."/>
            <person name="Demura T."/>
            <person name="Yamaguchi S."/>
            <person name="Yoneyama K."/>
            <person name="Manabe R.I."/>
            <person name="Nelson D.C."/>
            <person name="Schulman A.H."/>
            <person name="Timko M.P."/>
            <person name="dePamphilis C.W."/>
            <person name="Choi D."/>
            <person name="Shirasu K."/>
        </authorList>
    </citation>
    <scope>NUCLEOTIDE SEQUENCE [LARGE SCALE GENOMIC DNA]</scope>
    <source>
        <strain evidence="3">cv. UVA1</strain>
    </source>
</reference>
<comment type="caution">
    <text evidence="2">The sequence shown here is derived from an EMBL/GenBank/DDBJ whole genome shotgun (WGS) entry which is preliminary data.</text>
</comment>
<organism evidence="2 3">
    <name type="scientific">Striga asiatica</name>
    <name type="common">Asiatic witchweed</name>
    <name type="synonym">Buchnera asiatica</name>
    <dbReference type="NCBI Taxonomy" id="4170"/>
    <lineage>
        <taxon>Eukaryota</taxon>
        <taxon>Viridiplantae</taxon>
        <taxon>Streptophyta</taxon>
        <taxon>Embryophyta</taxon>
        <taxon>Tracheophyta</taxon>
        <taxon>Spermatophyta</taxon>
        <taxon>Magnoliopsida</taxon>
        <taxon>eudicotyledons</taxon>
        <taxon>Gunneridae</taxon>
        <taxon>Pentapetalae</taxon>
        <taxon>asterids</taxon>
        <taxon>lamiids</taxon>
        <taxon>Lamiales</taxon>
        <taxon>Orobanchaceae</taxon>
        <taxon>Buchnereae</taxon>
        <taxon>Striga</taxon>
    </lineage>
</organism>
<dbReference type="AlphaFoldDB" id="A0A5A7RKE1"/>
<name>A0A5A7RKE1_STRAF</name>
<dbReference type="Proteomes" id="UP000325081">
    <property type="component" value="Unassembled WGS sequence"/>
</dbReference>
<evidence type="ECO:0000313" key="2">
    <source>
        <dbReference type="EMBL" id="GER57666.1"/>
    </source>
</evidence>
<dbReference type="EMBL" id="BKCP01013514">
    <property type="protein sequence ID" value="GER57666.1"/>
    <property type="molecule type" value="Genomic_DNA"/>
</dbReference>
<feature type="transmembrane region" description="Helical" evidence="1">
    <location>
        <begin position="20"/>
        <end position="41"/>
    </location>
</feature>
<sequence>METLPTQATKASSCNDERLSGLVLIIALLGLILGAITMLVMKPHFPTFVIESLSLIKDEKICKSSVDGDCKTTAAFQLAFVVGKRRGIDIEQFNVWPQCMPSPAGEGFGPTMYMGENDRILENVTLATMLTCGQAESRALDCRVMFEGFYDDYVFKAPCENVRVENDTTVGHWIMVGGSRLCPVTYHRELY</sequence>
<protein>
    <submittedName>
        <fullName evidence="2">Hydroxyproline-rich glycoprotein family protein</fullName>
    </submittedName>
</protein>
<accession>A0A5A7RKE1</accession>
<keyword evidence="3" id="KW-1185">Reference proteome</keyword>
<gene>
    <name evidence="2" type="ORF">STAS_35485</name>
</gene>
<keyword evidence="1" id="KW-0812">Transmembrane</keyword>
<evidence type="ECO:0000313" key="3">
    <source>
        <dbReference type="Proteomes" id="UP000325081"/>
    </source>
</evidence>
<evidence type="ECO:0000256" key="1">
    <source>
        <dbReference type="SAM" id="Phobius"/>
    </source>
</evidence>
<keyword evidence="1" id="KW-1133">Transmembrane helix</keyword>
<keyword evidence="1" id="KW-0472">Membrane</keyword>
<proteinExistence type="predicted"/>